<dbReference type="OrthoDB" id="284184at2759"/>
<dbReference type="PANTHER" id="PTHR44196">
    <property type="entry name" value="DEHYDROGENASE/REDUCTASE SDR FAMILY MEMBER 7B"/>
    <property type="match status" value="1"/>
</dbReference>
<evidence type="ECO:0000256" key="2">
    <source>
        <dbReference type="ARBA" id="ARBA00023002"/>
    </source>
</evidence>
<dbReference type="EMBL" id="NKCI01000369">
    <property type="protein sequence ID" value="RSL42405.1"/>
    <property type="molecule type" value="Genomic_DNA"/>
</dbReference>
<protein>
    <recommendedName>
        <fullName evidence="3">AB hydrolase-1 domain-containing protein</fullName>
    </recommendedName>
</protein>
<dbReference type="Pfam" id="PF00561">
    <property type="entry name" value="Abhydrolase_1"/>
    <property type="match status" value="1"/>
</dbReference>
<dbReference type="SUPFAM" id="SSF53474">
    <property type="entry name" value="alpha/beta-Hydrolases"/>
    <property type="match status" value="1"/>
</dbReference>
<dbReference type="GO" id="GO:0016491">
    <property type="term" value="F:oxidoreductase activity"/>
    <property type="evidence" value="ECO:0007669"/>
    <property type="project" value="UniProtKB-KW"/>
</dbReference>
<dbReference type="PRINTS" id="PR00412">
    <property type="entry name" value="EPOXHYDRLASE"/>
</dbReference>
<organism evidence="4 5">
    <name type="scientific">Fusarium duplospermum</name>
    <dbReference type="NCBI Taxonomy" id="1325734"/>
    <lineage>
        <taxon>Eukaryota</taxon>
        <taxon>Fungi</taxon>
        <taxon>Dikarya</taxon>
        <taxon>Ascomycota</taxon>
        <taxon>Pezizomycotina</taxon>
        <taxon>Sordariomycetes</taxon>
        <taxon>Hypocreomycetidae</taxon>
        <taxon>Hypocreales</taxon>
        <taxon>Nectriaceae</taxon>
        <taxon>Fusarium</taxon>
        <taxon>Fusarium solani species complex</taxon>
    </lineage>
</organism>
<gene>
    <name evidence="4" type="ORF">CEP54_015494</name>
</gene>
<sequence>MPPPRGTPNPLEGPADYDMTSIVHCDTYPAIDPTKLDLRGKTVLITGASRGLGQTMSISFAKAGASRLVIVARSDLSATVEAIKAASHKVGHPEPEILAIQADCSNSESVEALADQVKQAFGHLDIVINNAAILSMQSILESDPAEWLSVLTVNVFGPYLVVRALLPLLLKGESKTIVNVCSVGAHCVTPTISAYQISKLAVLRLTEFICAEHENDGILAYSIHPGNVPTTMGDVDDLPPVYRPVFVETPELSADSLVFLTSQRRSWLAGRYINLTWDLPELMAKQDEIVQGDKLKVRLVGSKPTLVLFHGWPDTARLWAGLINNFLIPHGYGVVAPDCLGYGGTSKPTEVTAYAFQHMTADVIEILDVEKLSTIISVGHDWGSVLAQRLYNLHPSRVAGLIIVNVSYIPPSPKVDLDAVNELTKKAFGFGIYEYWHFFTADDAPKLMRQNIESVYSVAFGDPYTWLANWCSPGGMRKFITEGLTQPTLPYATAEHKEDFMNRHGTAHGFDAPSCWYKSFLAPEQTEADYMLVSEDAKVVNVPAFFWGGEQDFVCRTAALQPIIDGGYLPNVKSVTREGGHWALLEKPSEFGQDVVDWLQETFH</sequence>
<dbReference type="STRING" id="1325734.A0A428NNT0"/>
<dbReference type="CDD" id="cd05233">
    <property type="entry name" value="SDR_c"/>
    <property type="match status" value="1"/>
</dbReference>
<dbReference type="Proteomes" id="UP000288168">
    <property type="component" value="Unassembled WGS sequence"/>
</dbReference>
<proteinExistence type="inferred from homology"/>
<dbReference type="PANTHER" id="PTHR44196:SF1">
    <property type="entry name" value="DEHYDROGENASE_REDUCTASE SDR FAMILY MEMBER 7B"/>
    <property type="match status" value="1"/>
</dbReference>
<dbReference type="InterPro" id="IPR000073">
    <property type="entry name" value="AB_hydrolase_1"/>
</dbReference>
<name>A0A428NNT0_9HYPO</name>
<reference evidence="4 5" key="1">
    <citation type="submission" date="2017-06" db="EMBL/GenBank/DDBJ databases">
        <title>Comparative genomic analysis of Ambrosia Fusariam Clade fungi.</title>
        <authorList>
            <person name="Stajich J.E."/>
            <person name="Carrillo J."/>
            <person name="Kijimoto T."/>
            <person name="Eskalen A."/>
            <person name="O'Donnell K."/>
            <person name="Kasson M."/>
        </authorList>
    </citation>
    <scope>NUCLEOTIDE SEQUENCE [LARGE SCALE GENOMIC DNA]</scope>
    <source>
        <strain evidence="4 5">NRRL62584</strain>
    </source>
</reference>
<dbReference type="Gene3D" id="3.40.50.1820">
    <property type="entry name" value="alpha/beta hydrolase"/>
    <property type="match status" value="1"/>
</dbReference>
<dbReference type="InterPro" id="IPR029058">
    <property type="entry name" value="AB_hydrolase_fold"/>
</dbReference>
<dbReference type="Gene3D" id="3.40.50.720">
    <property type="entry name" value="NAD(P)-binding Rossmann-like Domain"/>
    <property type="match status" value="1"/>
</dbReference>
<evidence type="ECO:0000313" key="5">
    <source>
        <dbReference type="Proteomes" id="UP000288168"/>
    </source>
</evidence>
<dbReference type="InterPro" id="IPR002347">
    <property type="entry name" value="SDR_fam"/>
</dbReference>
<dbReference type="AlphaFoldDB" id="A0A428NNT0"/>
<feature type="domain" description="AB hydrolase-1" evidence="3">
    <location>
        <begin position="304"/>
        <end position="588"/>
    </location>
</feature>
<dbReference type="InterPro" id="IPR000639">
    <property type="entry name" value="Epox_hydrolase-like"/>
</dbReference>
<comment type="similarity">
    <text evidence="1">Belongs to the short-chain dehydrogenases/reductases (SDR) family.</text>
</comment>
<dbReference type="Pfam" id="PF00106">
    <property type="entry name" value="adh_short"/>
    <property type="match status" value="1"/>
</dbReference>
<dbReference type="SUPFAM" id="SSF51735">
    <property type="entry name" value="NAD(P)-binding Rossmann-fold domains"/>
    <property type="match status" value="1"/>
</dbReference>
<evidence type="ECO:0000313" key="4">
    <source>
        <dbReference type="EMBL" id="RSL42405.1"/>
    </source>
</evidence>
<accession>A0A428NNT0</accession>
<keyword evidence="5" id="KW-1185">Reference proteome</keyword>
<evidence type="ECO:0000256" key="1">
    <source>
        <dbReference type="ARBA" id="ARBA00006484"/>
    </source>
</evidence>
<dbReference type="InterPro" id="IPR036291">
    <property type="entry name" value="NAD(P)-bd_dom_sf"/>
</dbReference>
<dbReference type="GO" id="GO:0016020">
    <property type="term" value="C:membrane"/>
    <property type="evidence" value="ECO:0007669"/>
    <property type="project" value="TreeGrafter"/>
</dbReference>
<evidence type="ECO:0000259" key="3">
    <source>
        <dbReference type="Pfam" id="PF00561"/>
    </source>
</evidence>
<keyword evidence="2" id="KW-0560">Oxidoreductase</keyword>
<comment type="caution">
    <text evidence="4">The sequence shown here is derived from an EMBL/GenBank/DDBJ whole genome shotgun (WGS) entry which is preliminary data.</text>
</comment>